<dbReference type="InterPro" id="IPR028288">
    <property type="entry name" value="SCAR/WAVE_fam"/>
</dbReference>
<organism evidence="2 3">
    <name type="scientific">Goodea atripinnis</name>
    <dbReference type="NCBI Taxonomy" id="208336"/>
    <lineage>
        <taxon>Eukaryota</taxon>
        <taxon>Metazoa</taxon>
        <taxon>Chordata</taxon>
        <taxon>Craniata</taxon>
        <taxon>Vertebrata</taxon>
        <taxon>Euteleostomi</taxon>
        <taxon>Actinopterygii</taxon>
        <taxon>Neopterygii</taxon>
        <taxon>Teleostei</taxon>
        <taxon>Neoteleostei</taxon>
        <taxon>Acanthomorphata</taxon>
        <taxon>Ovalentaria</taxon>
        <taxon>Atherinomorphae</taxon>
        <taxon>Cyprinodontiformes</taxon>
        <taxon>Goodeidae</taxon>
        <taxon>Goodea</taxon>
    </lineage>
</organism>
<evidence type="ECO:0000313" key="2">
    <source>
        <dbReference type="EMBL" id="MEQ2188931.1"/>
    </source>
</evidence>
<dbReference type="Gene3D" id="6.10.280.150">
    <property type="match status" value="1"/>
</dbReference>
<sequence>MPLVTRNIEPRHVSRQTIPSNIRSELECVTNISLANIIRQLGSLSKYAEDVFGELFIQAGAFATRVNTLGERVDRLQAITTRKAFRSSLTQDQQLFTRPSLPVPVQDTYKTCNPPPPLNQLSQYRDDGKEALKFYTDPSYFFDLWKEKMLQDTKDIMKERRKHRVRHASITLSTSRA</sequence>
<comment type="caution">
    <text evidence="2">The sequence shown here is derived from an EMBL/GenBank/DDBJ whole genome shotgun (WGS) entry which is preliminary data.</text>
</comment>
<protein>
    <submittedName>
        <fullName evidence="2">Wiskott-Aldrich syndrome protein member 2</fullName>
    </submittedName>
</protein>
<accession>A0ABV0Q046</accession>
<name>A0ABV0Q046_9TELE</name>
<gene>
    <name evidence="2" type="primary">WASF2</name>
    <name evidence="2" type="ORF">GOODEAATRI_019959</name>
</gene>
<dbReference type="EMBL" id="JAHRIO010091783">
    <property type="protein sequence ID" value="MEQ2188931.1"/>
    <property type="molecule type" value="Genomic_DNA"/>
</dbReference>
<evidence type="ECO:0000313" key="3">
    <source>
        <dbReference type="Proteomes" id="UP001476798"/>
    </source>
</evidence>
<dbReference type="PANTHER" id="PTHR12902:SF6">
    <property type="entry name" value="ACTIN-BINDING PROTEIN WASF2"/>
    <property type="match status" value="1"/>
</dbReference>
<keyword evidence="3" id="KW-1185">Reference proteome</keyword>
<evidence type="ECO:0000256" key="1">
    <source>
        <dbReference type="ARBA" id="ARBA00006993"/>
    </source>
</evidence>
<proteinExistence type="inferred from homology"/>
<dbReference type="Proteomes" id="UP001476798">
    <property type="component" value="Unassembled WGS sequence"/>
</dbReference>
<dbReference type="PANTHER" id="PTHR12902">
    <property type="entry name" value="WASP-1"/>
    <property type="match status" value="1"/>
</dbReference>
<reference evidence="2 3" key="1">
    <citation type="submission" date="2021-06" db="EMBL/GenBank/DDBJ databases">
        <authorList>
            <person name="Palmer J.M."/>
        </authorList>
    </citation>
    <scope>NUCLEOTIDE SEQUENCE [LARGE SCALE GENOMIC DNA]</scope>
    <source>
        <strain evidence="2 3">GA_2019</strain>
        <tissue evidence="2">Muscle</tissue>
    </source>
</reference>
<comment type="similarity">
    <text evidence="1">Belongs to the SCAR/WAVE family.</text>
</comment>